<feature type="region of interest" description="Disordered" evidence="2">
    <location>
        <begin position="41"/>
        <end position="70"/>
    </location>
</feature>
<reference evidence="4 5" key="1">
    <citation type="submission" date="2006-10" db="EMBL/GenBank/DDBJ databases">
        <title>Complete sequence of chromosome of Pelobacter propionicus DSM 2379.</title>
        <authorList>
            <consortium name="US DOE Joint Genome Institute"/>
            <person name="Copeland A."/>
            <person name="Lucas S."/>
            <person name="Lapidus A."/>
            <person name="Barry K."/>
            <person name="Detter J.C."/>
            <person name="Glavina del Rio T."/>
            <person name="Hammon N."/>
            <person name="Israni S."/>
            <person name="Dalin E."/>
            <person name="Tice H."/>
            <person name="Pitluck S."/>
            <person name="Saunders E."/>
            <person name="Brettin T."/>
            <person name="Bruce D."/>
            <person name="Han C."/>
            <person name="Tapia R."/>
            <person name="Schmutz J."/>
            <person name="Larimer F."/>
            <person name="Land M."/>
            <person name="Hauser L."/>
            <person name="Kyrpides N."/>
            <person name="Kim E."/>
            <person name="Lovley D."/>
            <person name="Richardson P."/>
        </authorList>
    </citation>
    <scope>NUCLEOTIDE SEQUENCE [LARGE SCALE GENOMIC DNA]</scope>
    <source>
        <strain evidence="5">DSM 2379 / NBRC 103807 / OttBd1</strain>
    </source>
</reference>
<dbReference type="KEGG" id="ppd:Ppro_2270"/>
<dbReference type="EMBL" id="CP000482">
    <property type="protein sequence ID" value="ABK99877.1"/>
    <property type="molecule type" value="Genomic_DNA"/>
</dbReference>
<evidence type="ECO:0000256" key="1">
    <source>
        <dbReference type="SAM" id="Coils"/>
    </source>
</evidence>
<feature type="signal peptide" evidence="3">
    <location>
        <begin position="1"/>
        <end position="25"/>
    </location>
</feature>
<evidence type="ECO:0008006" key="6">
    <source>
        <dbReference type="Google" id="ProtNLM"/>
    </source>
</evidence>
<dbReference type="Proteomes" id="UP000006732">
    <property type="component" value="Chromosome"/>
</dbReference>
<evidence type="ECO:0000313" key="5">
    <source>
        <dbReference type="Proteomes" id="UP000006732"/>
    </source>
</evidence>
<keyword evidence="3" id="KW-0732">Signal</keyword>
<keyword evidence="5" id="KW-1185">Reference proteome</keyword>
<sequence>MKNRMLLRWLSLCLVLALSAPCSVAHSGSIPEVGAPECVGNCGDSSGREEQTQRPEPAGPTPEQREQARARALNNANERGIGCFQRKEWNCAIRNFQEALAYAPYNPSLQHNLKRAREEAARQSGLAGQQLLSTVHHGNQALQSGNSATGRPLSGQGFDTGGSNAGTLPPPVVYNQYYGYRDPVVAPDKRTPAIDRIERERDSSRKKRANLETRLNELQTKPKANPVELVRIKQEISNARNQENFLNFSIQVELQKAGAPHGKK</sequence>
<gene>
    <name evidence="4" type="ordered locus">Ppro_2270</name>
</gene>
<feature type="region of interest" description="Disordered" evidence="2">
    <location>
        <begin position="141"/>
        <end position="167"/>
    </location>
</feature>
<feature type="coiled-coil region" evidence="1">
    <location>
        <begin position="194"/>
        <end position="221"/>
    </location>
</feature>
<accession>A1ARA7</accession>
<dbReference type="STRING" id="338966.Ppro_2270"/>
<evidence type="ECO:0000256" key="2">
    <source>
        <dbReference type="SAM" id="MobiDB-lite"/>
    </source>
</evidence>
<proteinExistence type="predicted"/>
<organism evidence="4 5">
    <name type="scientific">Pelobacter propionicus (strain DSM 2379 / NBRC 103807 / OttBd1)</name>
    <dbReference type="NCBI Taxonomy" id="338966"/>
    <lineage>
        <taxon>Bacteria</taxon>
        <taxon>Pseudomonadati</taxon>
        <taxon>Thermodesulfobacteriota</taxon>
        <taxon>Desulfuromonadia</taxon>
        <taxon>Desulfuromonadales</taxon>
        <taxon>Desulfuromonadaceae</taxon>
        <taxon>Pelobacter</taxon>
    </lineage>
</organism>
<dbReference type="HOGENOM" id="CLU_1053136_0_0_7"/>
<name>A1ARA7_PELPD</name>
<protein>
    <recommendedName>
        <fullName evidence="6">Tetratricopeptide TPR_2 repeat protein</fullName>
    </recommendedName>
</protein>
<evidence type="ECO:0000313" key="4">
    <source>
        <dbReference type="EMBL" id="ABK99877.1"/>
    </source>
</evidence>
<feature type="chain" id="PRO_5002632553" description="Tetratricopeptide TPR_2 repeat protein" evidence="3">
    <location>
        <begin position="26"/>
        <end position="264"/>
    </location>
</feature>
<dbReference type="RefSeq" id="WP_011736137.1">
    <property type="nucleotide sequence ID" value="NC_008609.1"/>
</dbReference>
<evidence type="ECO:0000256" key="3">
    <source>
        <dbReference type="SAM" id="SignalP"/>
    </source>
</evidence>
<dbReference type="AlphaFoldDB" id="A1ARA7"/>
<keyword evidence="1" id="KW-0175">Coiled coil</keyword>